<dbReference type="Proteomes" id="UP001219525">
    <property type="component" value="Unassembled WGS sequence"/>
</dbReference>
<dbReference type="PROSITE" id="PS50181">
    <property type="entry name" value="FBOX"/>
    <property type="match status" value="1"/>
</dbReference>
<sequence>MDFFDIDQGVVLESVQEREAREIRTQQNELAHIARLPPEILAEIFVRCVPKSIRKLQTDVTWLNVTQVSSRWRSVALACPDFWSTLVFSRPKLTTLLLARSRMASLVVRVDLKKDYENSPEPILLAHASRLGTLDIRSPQHQLVTFMTNLEHADAASRLQYIRVVNADNDNLGQGGMWLPRNLFRRDQVLQSRKPGACPALRLHLESCAFPWDSGWYTYLTHLHLENINPTQRPTMEAFLTMLVSSPSIQSISIIHCSPTTRRGFPVRLPRLASFTLKSDSSSTCGRLLGYLIIPSSATVSVTCNMKTNPDFRHSIHHTLIPEFSDVAADWFDTVAIHHSDGLSFSLSHSARPEWSRKLRIDATSWTPTNVLRVTESVRDSLDFTKVTTLHLQGMQHLLPPSDSGALFLWDTMGRCMAHVRTLHLHGSFPGSWLEFLLTQAMLLVGVSHFQSCFSRHHLAFRDPDGRLTHAWPALRCLALREIDMGECYKGQLEPTYADLLRALLWARREGGSPIWRLEIEDCKNVNMQDLAYLRLFSDVMYDNKGLTTVQKDDEEESLHSYSVNIFANMIQHAR</sequence>
<dbReference type="AlphaFoldDB" id="A0AAD7E2G5"/>
<dbReference type="EMBL" id="JARJCW010000005">
    <property type="protein sequence ID" value="KAJ7224139.1"/>
    <property type="molecule type" value="Genomic_DNA"/>
</dbReference>
<name>A0AAD7E2G5_9AGAR</name>
<dbReference type="SUPFAM" id="SSF81383">
    <property type="entry name" value="F-box domain"/>
    <property type="match status" value="1"/>
</dbReference>
<organism evidence="2 3">
    <name type="scientific">Mycena pura</name>
    <dbReference type="NCBI Taxonomy" id="153505"/>
    <lineage>
        <taxon>Eukaryota</taxon>
        <taxon>Fungi</taxon>
        <taxon>Dikarya</taxon>
        <taxon>Basidiomycota</taxon>
        <taxon>Agaricomycotina</taxon>
        <taxon>Agaricomycetes</taxon>
        <taxon>Agaricomycetidae</taxon>
        <taxon>Agaricales</taxon>
        <taxon>Marasmiineae</taxon>
        <taxon>Mycenaceae</taxon>
        <taxon>Mycena</taxon>
    </lineage>
</organism>
<comment type="caution">
    <text evidence="2">The sequence shown here is derived from an EMBL/GenBank/DDBJ whole genome shotgun (WGS) entry which is preliminary data.</text>
</comment>
<evidence type="ECO:0000313" key="2">
    <source>
        <dbReference type="EMBL" id="KAJ7224139.1"/>
    </source>
</evidence>
<gene>
    <name evidence="2" type="ORF">GGX14DRAFT_557030</name>
</gene>
<proteinExistence type="predicted"/>
<dbReference type="InterPro" id="IPR036047">
    <property type="entry name" value="F-box-like_dom_sf"/>
</dbReference>
<evidence type="ECO:0000259" key="1">
    <source>
        <dbReference type="PROSITE" id="PS50181"/>
    </source>
</evidence>
<accession>A0AAD7E2G5</accession>
<reference evidence="2" key="1">
    <citation type="submission" date="2023-03" db="EMBL/GenBank/DDBJ databases">
        <title>Massive genome expansion in bonnet fungi (Mycena s.s.) driven by repeated elements and novel gene families across ecological guilds.</title>
        <authorList>
            <consortium name="Lawrence Berkeley National Laboratory"/>
            <person name="Harder C.B."/>
            <person name="Miyauchi S."/>
            <person name="Viragh M."/>
            <person name="Kuo A."/>
            <person name="Thoen E."/>
            <person name="Andreopoulos B."/>
            <person name="Lu D."/>
            <person name="Skrede I."/>
            <person name="Drula E."/>
            <person name="Henrissat B."/>
            <person name="Morin E."/>
            <person name="Kohler A."/>
            <person name="Barry K."/>
            <person name="LaButti K."/>
            <person name="Morin E."/>
            <person name="Salamov A."/>
            <person name="Lipzen A."/>
            <person name="Mereny Z."/>
            <person name="Hegedus B."/>
            <person name="Baldrian P."/>
            <person name="Stursova M."/>
            <person name="Weitz H."/>
            <person name="Taylor A."/>
            <person name="Grigoriev I.V."/>
            <person name="Nagy L.G."/>
            <person name="Martin F."/>
            <person name="Kauserud H."/>
        </authorList>
    </citation>
    <scope>NUCLEOTIDE SEQUENCE</scope>
    <source>
        <strain evidence="2">9144</strain>
    </source>
</reference>
<evidence type="ECO:0000313" key="3">
    <source>
        <dbReference type="Proteomes" id="UP001219525"/>
    </source>
</evidence>
<dbReference type="InterPro" id="IPR001810">
    <property type="entry name" value="F-box_dom"/>
</dbReference>
<protein>
    <recommendedName>
        <fullName evidence="1">F-box domain-containing protein</fullName>
    </recommendedName>
</protein>
<keyword evidence="3" id="KW-1185">Reference proteome</keyword>
<dbReference type="Pfam" id="PF12937">
    <property type="entry name" value="F-box-like"/>
    <property type="match status" value="1"/>
</dbReference>
<feature type="domain" description="F-box" evidence="1">
    <location>
        <begin position="30"/>
        <end position="86"/>
    </location>
</feature>
<dbReference type="Gene3D" id="1.20.1280.50">
    <property type="match status" value="1"/>
</dbReference>